<accession>A0ABS8V552</accession>
<comment type="caution">
    <text evidence="2">The sequence shown here is derived from an EMBL/GenBank/DDBJ whole genome shotgun (WGS) entry which is preliminary data.</text>
</comment>
<feature type="compositionally biased region" description="Polar residues" evidence="1">
    <location>
        <begin position="11"/>
        <end position="20"/>
    </location>
</feature>
<dbReference type="Proteomes" id="UP000823775">
    <property type="component" value="Unassembled WGS sequence"/>
</dbReference>
<feature type="non-terminal residue" evidence="2">
    <location>
        <position position="1"/>
    </location>
</feature>
<evidence type="ECO:0000313" key="3">
    <source>
        <dbReference type="Proteomes" id="UP000823775"/>
    </source>
</evidence>
<gene>
    <name evidence="2" type="ORF">HAX54_028528</name>
</gene>
<dbReference type="EMBL" id="JACEIK010003506">
    <property type="protein sequence ID" value="MCD9641969.1"/>
    <property type="molecule type" value="Genomic_DNA"/>
</dbReference>
<organism evidence="2 3">
    <name type="scientific">Datura stramonium</name>
    <name type="common">Jimsonweed</name>
    <name type="synonym">Common thornapple</name>
    <dbReference type="NCBI Taxonomy" id="4076"/>
    <lineage>
        <taxon>Eukaryota</taxon>
        <taxon>Viridiplantae</taxon>
        <taxon>Streptophyta</taxon>
        <taxon>Embryophyta</taxon>
        <taxon>Tracheophyta</taxon>
        <taxon>Spermatophyta</taxon>
        <taxon>Magnoliopsida</taxon>
        <taxon>eudicotyledons</taxon>
        <taxon>Gunneridae</taxon>
        <taxon>Pentapetalae</taxon>
        <taxon>asterids</taxon>
        <taxon>lamiids</taxon>
        <taxon>Solanales</taxon>
        <taxon>Solanaceae</taxon>
        <taxon>Solanoideae</taxon>
        <taxon>Datureae</taxon>
        <taxon>Datura</taxon>
    </lineage>
</organism>
<feature type="region of interest" description="Disordered" evidence="1">
    <location>
        <begin position="1"/>
        <end position="20"/>
    </location>
</feature>
<protein>
    <submittedName>
        <fullName evidence="2">Uncharacterized protein</fullName>
    </submittedName>
</protein>
<proteinExistence type="predicted"/>
<name>A0ABS8V552_DATST</name>
<evidence type="ECO:0000256" key="1">
    <source>
        <dbReference type="SAM" id="MobiDB-lite"/>
    </source>
</evidence>
<keyword evidence="3" id="KW-1185">Reference proteome</keyword>
<reference evidence="2 3" key="1">
    <citation type="journal article" date="2021" name="BMC Genomics">
        <title>Datura genome reveals duplications of psychoactive alkaloid biosynthetic genes and high mutation rate following tissue culture.</title>
        <authorList>
            <person name="Rajewski A."/>
            <person name="Carter-House D."/>
            <person name="Stajich J."/>
            <person name="Litt A."/>
        </authorList>
    </citation>
    <scope>NUCLEOTIDE SEQUENCE [LARGE SCALE GENOMIC DNA]</scope>
    <source>
        <strain evidence="2">AR-01</strain>
    </source>
</reference>
<sequence>TQPIPPPAVLVTSSSTTQEQVPAQTSAQIAVQAPEVDKGKAPTLETPPTGVVLSTFEVGALTTIRPFPAADSRNSVKWVLRVWLIGQTVFQKDGLSIEGWTKAWQNGISKGRSVS</sequence>
<evidence type="ECO:0000313" key="2">
    <source>
        <dbReference type="EMBL" id="MCD9641969.1"/>
    </source>
</evidence>